<dbReference type="NCBIfam" id="NF047864">
    <property type="entry name" value="CBU_0592_membra"/>
    <property type="match status" value="1"/>
</dbReference>
<keyword evidence="1" id="KW-0472">Membrane</keyword>
<sequence>MPTYPEVPVMTISLLTVITALGWVGAIAVVLAYGMVSKGRWTADSLAFQVANIGGAAVMLMIAVMNGIWPSALANVAAVVIGAGALRAIARARRAERAALAQVTGAAGVATVIDGADDPTAGRHAVELVPAELVAAEPGELVPAERVDLAA</sequence>
<keyword evidence="1" id="KW-0812">Transmembrane</keyword>
<feature type="transmembrane region" description="Helical" evidence="1">
    <location>
        <begin position="46"/>
        <end position="66"/>
    </location>
</feature>
<comment type="caution">
    <text evidence="3">The sequence shown here is derived from an EMBL/GenBank/DDBJ whole genome shotgun (WGS) entry which is preliminary data.</text>
</comment>
<dbReference type="InterPro" id="IPR058058">
    <property type="entry name" value="CBU_0592-like"/>
</dbReference>
<proteinExistence type="predicted"/>
<name>A0ABN2JCN9_9MICO</name>
<feature type="domain" description="CBU-0592-like" evidence="2">
    <location>
        <begin position="19"/>
        <end position="93"/>
    </location>
</feature>
<evidence type="ECO:0000256" key="1">
    <source>
        <dbReference type="SAM" id="Phobius"/>
    </source>
</evidence>
<protein>
    <recommendedName>
        <fullName evidence="2">CBU-0592-like domain-containing protein</fullName>
    </recommendedName>
</protein>
<evidence type="ECO:0000313" key="4">
    <source>
        <dbReference type="Proteomes" id="UP001501138"/>
    </source>
</evidence>
<accession>A0ABN2JCN9</accession>
<keyword evidence="1" id="KW-1133">Transmembrane helix</keyword>
<organism evidence="3 4">
    <name type="scientific">Isoptericola hypogeus</name>
    <dbReference type="NCBI Taxonomy" id="300179"/>
    <lineage>
        <taxon>Bacteria</taxon>
        <taxon>Bacillati</taxon>
        <taxon>Actinomycetota</taxon>
        <taxon>Actinomycetes</taxon>
        <taxon>Micrococcales</taxon>
        <taxon>Promicromonosporaceae</taxon>
        <taxon>Isoptericola</taxon>
    </lineage>
</organism>
<feature type="transmembrane region" description="Helical" evidence="1">
    <location>
        <begin position="12"/>
        <end position="34"/>
    </location>
</feature>
<evidence type="ECO:0000313" key="3">
    <source>
        <dbReference type="EMBL" id="GAA1722663.1"/>
    </source>
</evidence>
<dbReference type="EMBL" id="BAAAPM010000003">
    <property type="protein sequence ID" value="GAA1722663.1"/>
    <property type="molecule type" value="Genomic_DNA"/>
</dbReference>
<gene>
    <name evidence="3" type="ORF">GCM10009809_18080</name>
</gene>
<keyword evidence="4" id="KW-1185">Reference proteome</keyword>
<evidence type="ECO:0000259" key="2">
    <source>
        <dbReference type="Pfam" id="PF26604"/>
    </source>
</evidence>
<reference evidence="3 4" key="1">
    <citation type="journal article" date="2019" name="Int. J. Syst. Evol. Microbiol.">
        <title>The Global Catalogue of Microorganisms (GCM) 10K type strain sequencing project: providing services to taxonomists for standard genome sequencing and annotation.</title>
        <authorList>
            <consortium name="The Broad Institute Genomics Platform"/>
            <consortium name="The Broad Institute Genome Sequencing Center for Infectious Disease"/>
            <person name="Wu L."/>
            <person name="Ma J."/>
        </authorList>
    </citation>
    <scope>NUCLEOTIDE SEQUENCE [LARGE SCALE GENOMIC DNA]</scope>
    <source>
        <strain evidence="3 4">JCM 15589</strain>
    </source>
</reference>
<dbReference type="Pfam" id="PF26604">
    <property type="entry name" value="CBU_0592"/>
    <property type="match status" value="1"/>
</dbReference>
<dbReference type="Proteomes" id="UP001501138">
    <property type="component" value="Unassembled WGS sequence"/>
</dbReference>
<feature type="transmembrane region" description="Helical" evidence="1">
    <location>
        <begin position="72"/>
        <end position="90"/>
    </location>
</feature>